<dbReference type="SUPFAM" id="SSF49785">
    <property type="entry name" value="Galactose-binding domain-like"/>
    <property type="match status" value="1"/>
</dbReference>
<protein>
    <submittedName>
        <fullName evidence="3">Uncharacterized protein</fullName>
    </submittedName>
</protein>
<dbReference type="Proteomes" id="UP001519887">
    <property type="component" value="Unassembled WGS sequence"/>
</dbReference>
<feature type="signal peptide" evidence="2">
    <location>
        <begin position="1"/>
        <end position="33"/>
    </location>
</feature>
<proteinExistence type="predicted"/>
<evidence type="ECO:0000313" key="4">
    <source>
        <dbReference type="Proteomes" id="UP001519887"/>
    </source>
</evidence>
<feature type="region of interest" description="Disordered" evidence="1">
    <location>
        <begin position="207"/>
        <end position="230"/>
    </location>
</feature>
<evidence type="ECO:0000313" key="3">
    <source>
        <dbReference type="EMBL" id="MBW7453687.1"/>
    </source>
</evidence>
<dbReference type="Gene3D" id="2.60.120.260">
    <property type="entry name" value="Galactose-binding domain-like"/>
    <property type="match status" value="1"/>
</dbReference>
<evidence type="ECO:0000256" key="1">
    <source>
        <dbReference type="SAM" id="MobiDB-lite"/>
    </source>
</evidence>
<feature type="compositionally biased region" description="Polar residues" evidence="1">
    <location>
        <begin position="207"/>
        <end position="217"/>
    </location>
</feature>
<name>A0ABS7BYF5_9BACL</name>
<feature type="chain" id="PRO_5046276023" evidence="2">
    <location>
        <begin position="34"/>
        <end position="242"/>
    </location>
</feature>
<keyword evidence="4" id="KW-1185">Reference proteome</keyword>
<sequence length="242" mass="25621">MIKLSNKRKLKSGAMAAALLLTGLAPWVPSANAEGAKDKPIEQSTFRAKSSFGSVQGTDGWYYMEKTAGSYAYLSSYGEKKPAKWEDASGQTSVSDDTFQSIDGSAAVKKWIAPQAGTVEISGTVHKTDSKGDDITVEVLKNKASLWHQTLTSKSAVKPSGVSDIHVEAGDALYFVSEAEGNDGRGETKWTPEITLTTAITIQAEKYSSSSGVQTSADGDAGGGKDVTGLDAGDYMVYKRID</sequence>
<keyword evidence="2" id="KW-0732">Signal</keyword>
<dbReference type="InterPro" id="IPR008979">
    <property type="entry name" value="Galactose-bd-like_sf"/>
</dbReference>
<organism evidence="3 4">
    <name type="scientific">Paenibacillus sepulcri</name>
    <dbReference type="NCBI Taxonomy" id="359917"/>
    <lineage>
        <taxon>Bacteria</taxon>
        <taxon>Bacillati</taxon>
        <taxon>Bacillota</taxon>
        <taxon>Bacilli</taxon>
        <taxon>Bacillales</taxon>
        <taxon>Paenibacillaceae</taxon>
        <taxon>Paenibacillus</taxon>
    </lineage>
</organism>
<feature type="non-terminal residue" evidence="3">
    <location>
        <position position="242"/>
    </location>
</feature>
<accession>A0ABS7BYF5</accession>
<evidence type="ECO:0000256" key="2">
    <source>
        <dbReference type="SAM" id="SignalP"/>
    </source>
</evidence>
<dbReference type="EMBL" id="JAHZIK010000104">
    <property type="protein sequence ID" value="MBW7453687.1"/>
    <property type="molecule type" value="Genomic_DNA"/>
</dbReference>
<gene>
    <name evidence="3" type="ORF">K0U00_06510</name>
</gene>
<reference evidence="3 4" key="1">
    <citation type="submission" date="2021-07" db="EMBL/GenBank/DDBJ databases">
        <title>Paenibacillus radiodurans sp. nov., isolated from the southeastern edge of Tengger Desert.</title>
        <authorList>
            <person name="Zhang G."/>
        </authorList>
    </citation>
    <scope>NUCLEOTIDE SEQUENCE [LARGE SCALE GENOMIC DNA]</scope>
    <source>
        <strain evidence="3 4">CCM 7311</strain>
    </source>
</reference>
<comment type="caution">
    <text evidence="3">The sequence shown here is derived from an EMBL/GenBank/DDBJ whole genome shotgun (WGS) entry which is preliminary data.</text>
</comment>